<evidence type="ECO:0000256" key="4">
    <source>
        <dbReference type="ARBA" id="ARBA00022840"/>
    </source>
</evidence>
<dbReference type="GO" id="GO:0043138">
    <property type="term" value="F:3'-5' DNA helicase activity"/>
    <property type="evidence" value="ECO:0007669"/>
    <property type="project" value="UniProtKB-EC"/>
</dbReference>
<organism evidence="11 12">
    <name type="scientific">Brevibacterium casei</name>
    <dbReference type="NCBI Taxonomy" id="33889"/>
    <lineage>
        <taxon>Bacteria</taxon>
        <taxon>Bacillati</taxon>
        <taxon>Actinomycetota</taxon>
        <taxon>Actinomycetes</taxon>
        <taxon>Micrococcales</taxon>
        <taxon>Brevibacteriaceae</taxon>
        <taxon>Brevibacterium</taxon>
    </lineage>
</organism>
<evidence type="ECO:0000256" key="5">
    <source>
        <dbReference type="ARBA" id="ARBA00023235"/>
    </source>
</evidence>
<name>A0A7T2TGS0_9MICO</name>
<evidence type="ECO:0000256" key="9">
    <source>
        <dbReference type="PROSITE-ProRule" id="PRU00560"/>
    </source>
</evidence>
<keyword evidence="4 9" id="KW-0067">ATP-binding</keyword>
<proteinExistence type="predicted"/>
<dbReference type="PROSITE" id="PS51198">
    <property type="entry name" value="UVRD_HELICASE_ATP_BIND"/>
    <property type="match status" value="1"/>
</dbReference>
<evidence type="ECO:0000256" key="7">
    <source>
        <dbReference type="ARBA" id="ARBA00034808"/>
    </source>
</evidence>
<comment type="catalytic activity">
    <reaction evidence="6">
        <text>Couples ATP hydrolysis with the unwinding of duplex DNA by translocating in the 3'-5' direction.</text>
        <dbReference type="EC" id="5.6.2.4"/>
    </reaction>
</comment>
<dbReference type="SUPFAM" id="SSF52540">
    <property type="entry name" value="P-loop containing nucleoside triphosphate hydrolases"/>
    <property type="match status" value="1"/>
</dbReference>
<evidence type="ECO:0000256" key="3">
    <source>
        <dbReference type="ARBA" id="ARBA00022806"/>
    </source>
</evidence>
<evidence type="ECO:0000313" key="11">
    <source>
        <dbReference type="EMBL" id="QPS33526.1"/>
    </source>
</evidence>
<dbReference type="RefSeq" id="WP_197931929.1">
    <property type="nucleotide sequence ID" value="NZ_CP065682.1"/>
</dbReference>
<dbReference type="Gene3D" id="3.40.50.300">
    <property type="entry name" value="P-loop containing nucleotide triphosphate hydrolases"/>
    <property type="match status" value="2"/>
</dbReference>
<dbReference type="AlphaFoldDB" id="A0A7T2TGS0"/>
<dbReference type="InterPro" id="IPR014017">
    <property type="entry name" value="DNA_helicase_UvrD-like_C"/>
</dbReference>
<dbReference type="Proteomes" id="UP000594979">
    <property type="component" value="Chromosome"/>
</dbReference>
<dbReference type="InterPro" id="IPR027417">
    <property type="entry name" value="P-loop_NTPase"/>
</dbReference>
<reference evidence="11 12" key="1">
    <citation type="submission" date="2020-12" db="EMBL/GenBank/DDBJ databases">
        <title>FDA dAtabase for Regulatory Grade micrObial Sequences (FDA-ARGOS): Supporting development and validation of Infectious Disease Dx tests.</title>
        <authorList>
            <person name="Sproer C."/>
            <person name="Gronow S."/>
            <person name="Severitt S."/>
            <person name="Schroder I."/>
            <person name="Tallon L."/>
            <person name="Sadzewicz L."/>
            <person name="Zhao X."/>
            <person name="Boylan J."/>
            <person name="Ott S."/>
            <person name="Bowen H."/>
            <person name="Vavikolanu K."/>
            <person name="Mehta A."/>
            <person name="Aluvathingal J."/>
            <person name="Nadendla S."/>
            <person name="Lowell S."/>
            <person name="Myers T."/>
            <person name="Yan Y."/>
            <person name="Sichtig H."/>
        </authorList>
    </citation>
    <scope>NUCLEOTIDE SEQUENCE [LARGE SCALE GENOMIC DNA]</scope>
    <source>
        <strain evidence="11 12">FDAARGOS_902</strain>
    </source>
</reference>
<comment type="catalytic activity">
    <reaction evidence="8">
        <text>ATP + H2O = ADP + phosphate + H(+)</text>
        <dbReference type="Rhea" id="RHEA:13065"/>
        <dbReference type="ChEBI" id="CHEBI:15377"/>
        <dbReference type="ChEBI" id="CHEBI:15378"/>
        <dbReference type="ChEBI" id="CHEBI:30616"/>
        <dbReference type="ChEBI" id="CHEBI:43474"/>
        <dbReference type="ChEBI" id="CHEBI:456216"/>
        <dbReference type="EC" id="5.6.2.4"/>
    </reaction>
</comment>
<dbReference type="GO" id="GO:0005829">
    <property type="term" value="C:cytosol"/>
    <property type="evidence" value="ECO:0007669"/>
    <property type="project" value="TreeGrafter"/>
</dbReference>
<dbReference type="PANTHER" id="PTHR11070">
    <property type="entry name" value="UVRD / RECB / PCRA DNA HELICASE FAMILY MEMBER"/>
    <property type="match status" value="1"/>
</dbReference>
<feature type="binding site" evidence="9">
    <location>
        <begin position="24"/>
        <end position="31"/>
    </location>
    <ligand>
        <name>ATP</name>
        <dbReference type="ChEBI" id="CHEBI:30616"/>
    </ligand>
</feature>
<accession>A0A7T2TGS0</accession>
<dbReference type="Pfam" id="PF13361">
    <property type="entry name" value="UvrD_C"/>
    <property type="match status" value="1"/>
</dbReference>
<dbReference type="Pfam" id="PF13245">
    <property type="entry name" value="AAA_19"/>
    <property type="match status" value="1"/>
</dbReference>
<dbReference type="GO" id="GO:0003677">
    <property type="term" value="F:DNA binding"/>
    <property type="evidence" value="ECO:0007669"/>
    <property type="project" value="InterPro"/>
</dbReference>
<evidence type="ECO:0000256" key="6">
    <source>
        <dbReference type="ARBA" id="ARBA00034617"/>
    </source>
</evidence>
<evidence type="ECO:0000256" key="1">
    <source>
        <dbReference type="ARBA" id="ARBA00022741"/>
    </source>
</evidence>
<dbReference type="InterPro" id="IPR000212">
    <property type="entry name" value="DNA_helicase_UvrD/REP"/>
</dbReference>
<evidence type="ECO:0000313" key="12">
    <source>
        <dbReference type="Proteomes" id="UP000594979"/>
    </source>
</evidence>
<dbReference type="KEGG" id="bcau:I6G59_16610"/>
<dbReference type="PANTHER" id="PTHR11070:SF2">
    <property type="entry name" value="ATP-DEPENDENT DNA HELICASE SRS2"/>
    <property type="match status" value="1"/>
</dbReference>
<feature type="domain" description="UvrD-like helicase ATP-binding" evidence="10">
    <location>
        <begin position="3"/>
        <end position="237"/>
    </location>
</feature>
<dbReference type="GO" id="GO:0000725">
    <property type="term" value="P:recombinational repair"/>
    <property type="evidence" value="ECO:0007669"/>
    <property type="project" value="TreeGrafter"/>
</dbReference>
<evidence type="ECO:0000256" key="2">
    <source>
        <dbReference type="ARBA" id="ARBA00022801"/>
    </source>
</evidence>
<keyword evidence="3 9" id="KW-0347">Helicase</keyword>
<dbReference type="InterPro" id="IPR014016">
    <property type="entry name" value="UvrD-like_ATP-bd"/>
</dbReference>
<protein>
    <recommendedName>
        <fullName evidence="7">DNA 3'-5' helicase</fullName>
        <ecNumber evidence="7">5.6.2.4</ecNumber>
    </recommendedName>
</protein>
<evidence type="ECO:0000256" key="8">
    <source>
        <dbReference type="ARBA" id="ARBA00048988"/>
    </source>
</evidence>
<keyword evidence="1 9" id="KW-0547">Nucleotide-binding</keyword>
<keyword evidence="5" id="KW-0413">Isomerase</keyword>
<dbReference type="GO" id="GO:0016787">
    <property type="term" value="F:hydrolase activity"/>
    <property type="evidence" value="ECO:0007669"/>
    <property type="project" value="UniProtKB-UniRule"/>
</dbReference>
<dbReference type="GO" id="GO:0005524">
    <property type="term" value="F:ATP binding"/>
    <property type="evidence" value="ECO:0007669"/>
    <property type="project" value="UniProtKB-UniRule"/>
</dbReference>
<evidence type="ECO:0000259" key="10">
    <source>
        <dbReference type="PROSITE" id="PS51198"/>
    </source>
</evidence>
<dbReference type="EMBL" id="CP065682">
    <property type="protein sequence ID" value="QPS33526.1"/>
    <property type="molecule type" value="Genomic_DNA"/>
</dbReference>
<dbReference type="EC" id="5.6.2.4" evidence="7"/>
<gene>
    <name evidence="11" type="ORF">I6G59_16610</name>
</gene>
<sequence length="569" mass="62913">MVDLDLDAKRTALLNAEGHLLIAGGPGSGKTTIALLKARQYIPRLKPEQKVLFLSFSRAAVRQVTDRMAGLLTAEFQRSIEVRTFHAFYLELLRSHGRLINGEPVSFITPESEAQRKAEFDGDWKSESLRLAQDESVYAFDTLAPFTALLMARCPAVRELYSDCYPLIIVDEFQDTSVDQWRVIKLLAERSTIACLADPDQRIFEYLDGVDEYRLEDAKQTLKPTTFDFTADNHRSPGGGLLDYANAVLRNSPAPQTENVTLLTYWENSPEVLTHRALAALQESLEGRVSGVPSIAVLTRTNTLAARISERLSGPTEAPDGTVVPAVEHALIWDPALTAVSALVVASVMEWPLKDQHQAVTDTLSRIADYYRTKVGSGKKSARSSIASIDRAIVAIKDGRNPRAKTAKFLLDKIEGHDLVFEGDPVQDWQTAREGLRGTTELDEIFRQSRLVRLLRATDALGWGLIESWNGASGYENAADTVKTVLANEVINSNQDDPPAVSIMTMHKSKGKEFDGVVLVEGRYGWDPFLGESIENHAADRRLLRVAITRARHVVVIVRPAGALRLTSS</sequence>
<keyword evidence="2 9" id="KW-0378">Hydrolase</keyword>